<reference evidence="3 4" key="1">
    <citation type="submission" date="2016-10" db="EMBL/GenBank/DDBJ databases">
        <authorList>
            <person name="de Groot N.N."/>
        </authorList>
    </citation>
    <scope>NUCLEOTIDE SEQUENCE [LARGE SCALE GENOMIC DNA]</scope>
    <source>
        <strain evidence="3 4">DSM 797</strain>
    </source>
</reference>
<accession>A0A1G9QRH6</accession>
<dbReference type="EMBL" id="FNGW01000005">
    <property type="protein sequence ID" value="SDM13167.1"/>
    <property type="molecule type" value="Genomic_DNA"/>
</dbReference>
<proteinExistence type="predicted"/>
<keyword evidence="1" id="KW-0732">Signal</keyword>
<protein>
    <submittedName>
        <fullName evidence="3">Putative cell wall binding repeat 2</fullName>
    </submittedName>
</protein>
<feature type="signal peptide" evidence="1">
    <location>
        <begin position="1"/>
        <end position="25"/>
    </location>
</feature>
<dbReference type="STRING" id="1121325.SAMN04515677_105320"/>
<evidence type="ECO:0000313" key="3">
    <source>
        <dbReference type="EMBL" id="SDM13167.1"/>
    </source>
</evidence>
<dbReference type="RefSeq" id="WP_092726430.1">
    <property type="nucleotide sequence ID" value="NZ_FNGW01000005.1"/>
</dbReference>
<dbReference type="AlphaFoldDB" id="A0A1G9QRH6"/>
<keyword evidence="4" id="KW-1185">Reference proteome</keyword>
<name>A0A1G9QRH6_9FIRM</name>
<evidence type="ECO:0000256" key="1">
    <source>
        <dbReference type="SAM" id="SignalP"/>
    </source>
</evidence>
<sequence length="1050" mass="114769">MLKRKKKVIAKVMATTMLATTIATTFGIEAKADSISPRTAVSSSKIAGNDRYKTAVEISKNYSSSSKHAVIVNGQKGIVDALTATPYASLKNAPILMTQSDKLNADTKAELTRRQVKTVDIVGGLNSVNDSVKSEIQAMGITVNRIAGNSKYDTALEVAKKIDDISDISKIAVANGEVLADAVSVAAPAAQNEMPIILAHPKNGLDDKTKAYINGEGVNTSYVIGGTNSVSSTTQNSLPGTKKRLEGSGRQDTNAAVVKEFYTSSSYDNVYVTKSGQVNKQDEIADALAVGVLAAKEQDPVVIVGKSLATSQSNLLKDKKFNQVTEIGNGIPSASINGIKDTQKAPEDPEAIVSSVSLVNYNTIKIVGKELKRIDGNKIEISGNSVSSYTVNEAGTEAKVVFNKTFNSGTNTVKITSNLGKTTTHNFTYSTEISSVEAVTSEIGLDGIQYLEFTVNNGQKRSVEELESLGWKVKFTANQPVFYELDGDKVDKSKESTTGLLKTTEDFTTSDSFWYKVTLTKGTKEFKTSEKVVTCKDKNKDVKEIRDTTFMLQQSSTNEVEMNSKTLLIGEKLKVKGIDITNLNGSKVDGVTDGYSIESSNSNVLPVLVDKASNTVYLQAKADGKATITVKMGDVKKIYDITVNEATESNKRKPNSYKFEKTSIKMLNKEDNSEDVKVTITDKYGDPIPSASLNQVTCTNKVTSNSKSVAIAKLEELGDGNKKGEFNINITPALDSTFKTATGTVKLQYDGKDMSGTNLSVSVSSEISTSSTYKLNTTSSTIDVDLDRYRKQDDNTLELQLEEYTSAGYLKGKVDVALGNNIGQYVVETSNSDIISKDNISNENKNLKINLDKDGKEGSATITLYIYEKNSKGEKIKTKRGDIKINVEDTTPRIKEITLNKIDPITEFKKEDNKHIIDFKVEDLFKINKMGINGVRNIIDPRTLKLTGTQKDNITDVSIDFRETENENPVIFIDVDKDGKYNIDKKDELLATIVMEHTDGIKAEVDNKYQIKFDDNKDQDGSINVRIYNGEYNETKTQLTYQTLNVKIDK</sequence>
<gene>
    <name evidence="3" type="ORF">SAMN04515677_105320</name>
</gene>
<dbReference type="InterPro" id="IPR003343">
    <property type="entry name" value="Big_2"/>
</dbReference>
<dbReference type="Proteomes" id="UP000199068">
    <property type="component" value="Unassembled WGS sequence"/>
</dbReference>
<dbReference type="PANTHER" id="PTHR30032:SF8">
    <property type="entry name" value="GERMINATION-SPECIFIC N-ACETYLMURAMOYL-L-ALANINE AMIDASE"/>
    <property type="match status" value="1"/>
</dbReference>
<dbReference type="Pfam" id="PF04122">
    <property type="entry name" value="CW_binding_2"/>
    <property type="match status" value="3"/>
</dbReference>
<dbReference type="Gene3D" id="3.40.50.12090">
    <property type="match status" value="2"/>
</dbReference>
<evidence type="ECO:0000259" key="2">
    <source>
        <dbReference type="SMART" id="SM00635"/>
    </source>
</evidence>
<evidence type="ECO:0000313" key="4">
    <source>
        <dbReference type="Proteomes" id="UP000199068"/>
    </source>
</evidence>
<feature type="domain" description="BIG2" evidence="2">
    <location>
        <begin position="554"/>
        <end position="642"/>
    </location>
</feature>
<dbReference type="InterPro" id="IPR051922">
    <property type="entry name" value="Bact_Sporulation_Assoc"/>
</dbReference>
<organism evidence="3 4">
    <name type="scientific">Romboutsia lituseburensis DSM 797</name>
    <dbReference type="NCBI Taxonomy" id="1121325"/>
    <lineage>
        <taxon>Bacteria</taxon>
        <taxon>Bacillati</taxon>
        <taxon>Bacillota</taxon>
        <taxon>Clostridia</taxon>
        <taxon>Peptostreptococcales</taxon>
        <taxon>Peptostreptococcaceae</taxon>
        <taxon>Romboutsia</taxon>
    </lineage>
</organism>
<dbReference type="PANTHER" id="PTHR30032">
    <property type="entry name" value="N-ACETYLMURAMOYL-L-ALANINE AMIDASE-RELATED"/>
    <property type="match status" value="1"/>
</dbReference>
<dbReference type="Gene3D" id="2.60.40.1080">
    <property type="match status" value="1"/>
</dbReference>
<dbReference type="InterPro" id="IPR007253">
    <property type="entry name" value="Cell_wall-bd_2"/>
</dbReference>
<dbReference type="SMART" id="SM00635">
    <property type="entry name" value="BID_2"/>
    <property type="match status" value="1"/>
</dbReference>
<feature type="chain" id="PRO_5039426705" evidence="1">
    <location>
        <begin position="26"/>
        <end position="1050"/>
    </location>
</feature>